<dbReference type="Proteomes" id="UP001500058">
    <property type="component" value="Unassembled WGS sequence"/>
</dbReference>
<dbReference type="Pfam" id="PF12138">
    <property type="entry name" value="Spherulin4"/>
    <property type="match status" value="1"/>
</dbReference>
<proteinExistence type="predicted"/>
<evidence type="ECO:0000313" key="1">
    <source>
        <dbReference type="EMBL" id="GAA2415834.1"/>
    </source>
</evidence>
<comment type="caution">
    <text evidence="1">The sequence shown here is derived from an EMBL/GenBank/DDBJ whole genome shotgun (WGS) entry which is preliminary data.</text>
</comment>
<name>A0ABP5W328_9ACTN</name>
<organism evidence="1 2">
    <name type="scientific">Streptomyces glaucosporus</name>
    <dbReference type="NCBI Taxonomy" id="284044"/>
    <lineage>
        <taxon>Bacteria</taxon>
        <taxon>Bacillati</taxon>
        <taxon>Actinomycetota</taxon>
        <taxon>Actinomycetes</taxon>
        <taxon>Kitasatosporales</taxon>
        <taxon>Streptomycetaceae</taxon>
        <taxon>Streptomyces</taxon>
    </lineage>
</organism>
<dbReference type="PANTHER" id="PTHR35040:SF9">
    <property type="entry name" value="4-LIKE CELL SURFACE PROTEIN, PUTATIVE (AFU_ORTHOLOGUE AFUA_4G14080)-RELATED"/>
    <property type="match status" value="1"/>
</dbReference>
<reference evidence="2" key="1">
    <citation type="journal article" date="2019" name="Int. J. Syst. Evol. Microbiol.">
        <title>The Global Catalogue of Microorganisms (GCM) 10K type strain sequencing project: providing services to taxonomists for standard genome sequencing and annotation.</title>
        <authorList>
            <consortium name="The Broad Institute Genomics Platform"/>
            <consortium name="The Broad Institute Genome Sequencing Center for Infectious Disease"/>
            <person name="Wu L."/>
            <person name="Ma J."/>
        </authorList>
    </citation>
    <scope>NUCLEOTIDE SEQUENCE [LARGE SCALE GENOMIC DNA]</scope>
    <source>
        <strain evidence="2">JCM 6921</strain>
    </source>
</reference>
<keyword evidence="2" id="KW-1185">Reference proteome</keyword>
<dbReference type="InterPro" id="IPR021986">
    <property type="entry name" value="Spherulin4"/>
</dbReference>
<dbReference type="RefSeq" id="WP_344633604.1">
    <property type="nucleotide sequence ID" value="NZ_BAAATJ010000035.1"/>
</dbReference>
<protein>
    <submittedName>
        <fullName evidence="1">Spherulation-specific family 4 protein</fullName>
    </submittedName>
</protein>
<sequence>MSTTEPRGHLLVPLYVHPSVDPEAWEVLAGESGRLYGVVLNAADGPGPYPDPAFTAAAARLRRAGVPLLGYVDTAYGARPARTVLRDVHRHRRWYGADGVFLDRVAADAASLPRYRRTVRAARLLGAATAVLNPGTHPDPRYAHLADLLVTFEGRWEDYRRAAVPEWTRSHPPYRFCHLVYAVPEHLGGEAARTAHERGAAVHCAVPGRGANPWRSAPLAADACGGEAG</sequence>
<dbReference type="PANTHER" id="PTHR35040">
    <property type="match status" value="1"/>
</dbReference>
<accession>A0ABP5W328</accession>
<evidence type="ECO:0000313" key="2">
    <source>
        <dbReference type="Proteomes" id="UP001500058"/>
    </source>
</evidence>
<dbReference type="EMBL" id="BAAATJ010000035">
    <property type="protein sequence ID" value="GAA2415834.1"/>
    <property type="molecule type" value="Genomic_DNA"/>
</dbReference>
<gene>
    <name evidence="1" type="ORF">GCM10010420_52400</name>
</gene>